<feature type="domain" description="HTH cro/C1-type" evidence="2">
    <location>
        <begin position="22"/>
        <end position="68"/>
    </location>
</feature>
<comment type="caution">
    <text evidence="3">The sequence shown here is derived from an EMBL/GenBank/DDBJ whole genome shotgun (WGS) entry which is preliminary data.</text>
</comment>
<dbReference type="InterPro" id="IPR001387">
    <property type="entry name" value="Cro/C1-type_HTH"/>
</dbReference>
<dbReference type="Gene3D" id="1.10.260.40">
    <property type="entry name" value="lambda repressor-like DNA-binding domains"/>
    <property type="match status" value="1"/>
</dbReference>
<dbReference type="OrthoDB" id="337567at2"/>
<keyword evidence="4" id="KW-1185">Reference proteome</keyword>
<dbReference type="InterPro" id="IPR010982">
    <property type="entry name" value="Lambda_DNA-bd_dom_sf"/>
</dbReference>
<dbReference type="SMART" id="SM00530">
    <property type="entry name" value="HTH_XRE"/>
    <property type="match status" value="1"/>
</dbReference>
<dbReference type="GO" id="GO:0003700">
    <property type="term" value="F:DNA-binding transcription factor activity"/>
    <property type="evidence" value="ECO:0007669"/>
    <property type="project" value="TreeGrafter"/>
</dbReference>
<evidence type="ECO:0000256" key="1">
    <source>
        <dbReference type="ARBA" id="ARBA00023125"/>
    </source>
</evidence>
<dbReference type="EMBL" id="PDLO01000001">
    <property type="protein sequence ID" value="PHL00565.1"/>
    <property type="molecule type" value="Genomic_DNA"/>
</dbReference>
<evidence type="ECO:0000313" key="4">
    <source>
        <dbReference type="Proteomes" id="UP000226437"/>
    </source>
</evidence>
<dbReference type="PROSITE" id="PS50943">
    <property type="entry name" value="HTH_CROC1"/>
    <property type="match status" value="1"/>
</dbReference>
<sequence>MLYESSVEDIEREKKNRIGEQLKAARKSAGMTQEELASRVGTSKGYISRIENNRSDIELSTLRRIIEVGLNKRLAITD</sequence>
<proteinExistence type="predicted"/>
<dbReference type="GO" id="GO:0005829">
    <property type="term" value="C:cytosol"/>
    <property type="evidence" value="ECO:0007669"/>
    <property type="project" value="TreeGrafter"/>
</dbReference>
<keyword evidence="1" id="KW-0238">DNA-binding</keyword>
<dbReference type="GO" id="GO:0003677">
    <property type="term" value="F:DNA binding"/>
    <property type="evidence" value="ECO:0007669"/>
    <property type="project" value="UniProtKB-KW"/>
</dbReference>
<evidence type="ECO:0000259" key="2">
    <source>
        <dbReference type="PROSITE" id="PS50943"/>
    </source>
</evidence>
<name>A0A2G0CKS0_9BACT</name>
<evidence type="ECO:0000313" key="3">
    <source>
        <dbReference type="EMBL" id="PHL00565.1"/>
    </source>
</evidence>
<dbReference type="CDD" id="cd00093">
    <property type="entry name" value="HTH_XRE"/>
    <property type="match status" value="1"/>
</dbReference>
<dbReference type="AlphaFoldDB" id="A0A2G0CKS0"/>
<dbReference type="InterPro" id="IPR050807">
    <property type="entry name" value="TransReg_Diox_bact_type"/>
</dbReference>
<dbReference type="Proteomes" id="UP000226437">
    <property type="component" value="Unassembled WGS sequence"/>
</dbReference>
<reference evidence="3 4" key="1">
    <citation type="submission" date="2017-10" db="EMBL/GenBank/DDBJ databases">
        <title>The draft genome sequence of Lewinella marina KCTC 32374.</title>
        <authorList>
            <person name="Wang K."/>
        </authorList>
    </citation>
    <scope>NUCLEOTIDE SEQUENCE [LARGE SCALE GENOMIC DNA]</scope>
    <source>
        <strain evidence="3 4">MKG-38</strain>
    </source>
</reference>
<dbReference type="Pfam" id="PF01381">
    <property type="entry name" value="HTH_3"/>
    <property type="match status" value="1"/>
</dbReference>
<dbReference type="PANTHER" id="PTHR46797:SF1">
    <property type="entry name" value="METHYLPHOSPHONATE SYNTHASE"/>
    <property type="match status" value="1"/>
</dbReference>
<protein>
    <recommendedName>
        <fullName evidence="2">HTH cro/C1-type domain-containing protein</fullName>
    </recommendedName>
</protein>
<organism evidence="3 4">
    <name type="scientific">Neolewinella marina</name>
    <dbReference type="NCBI Taxonomy" id="438751"/>
    <lineage>
        <taxon>Bacteria</taxon>
        <taxon>Pseudomonadati</taxon>
        <taxon>Bacteroidota</taxon>
        <taxon>Saprospiria</taxon>
        <taxon>Saprospirales</taxon>
        <taxon>Lewinellaceae</taxon>
        <taxon>Neolewinella</taxon>
    </lineage>
</organism>
<accession>A0A2G0CKS0</accession>
<dbReference type="PANTHER" id="PTHR46797">
    <property type="entry name" value="HTH-TYPE TRANSCRIPTIONAL REGULATOR"/>
    <property type="match status" value="1"/>
</dbReference>
<gene>
    <name evidence="3" type="ORF">CGL56_05495</name>
</gene>
<dbReference type="SUPFAM" id="SSF47413">
    <property type="entry name" value="lambda repressor-like DNA-binding domains"/>
    <property type="match status" value="1"/>
</dbReference>